<sequence>WKDQNIWSIIPFEELNKRLKVLKLDNIDIFVKKLDISSYPLTINYWISGDEEGIEKFKIALSNYLNKSRDVNNLTTLNMTGVTAMVRGTANRMEKKGILYPGEKIAEILKNADLTHISNEIPFVENCQGRTSKESIEKLIFCSEPEYIELLKYVEQLFPV</sequence>
<reference evidence="1" key="1">
    <citation type="journal article" date="2014" name="Front. Microbiol.">
        <title>High frequency of phylogenetically diverse reductive dehalogenase-homologous genes in deep subseafloor sedimentary metagenomes.</title>
        <authorList>
            <person name="Kawai M."/>
            <person name="Futagami T."/>
            <person name="Toyoda A."/>
            <person name="Takaki Y."/>
            <person name="Nishi S."/>
            <person name="Hori S."/>
            <person name="Arai W."/>
            <person name="Tsubouchi T."/>
            <person name="Morono Y."/>
            <person name="Uchiyama I."/>
            <person name="Ito T."/>
            <person name="Fujiyama A."/>
            <person name="Inagaki F."/>
            <person name="Takami H."/>
        </authorList>
    </citation>
    <scope>NUCLEOTIDE SEQUENCE</scope>
    <source>
        <strain evidence="1">Expedition CK06-06</strain>
    </source>
</reference>
<accession>X1D0H1</accession>
<comment type="caution">
    <text evidence="1">The sequence shown here is derived from an EMBL/GenBank/DDBJ whole genome shotgun (WGS) entry which is preliminary data.</text>
</comment>
<dbReference type="EMBL" id="BART01029483">
    <property type="protein sequence ID" value="GAH01765.1"/>
    <property type="molecule type" value="Genomic_DNA"/>
</dbReference>
<organism evidence="1">
    <name type="scientific">marine sediment metagenome</name>
    <dbReference type="NCBI Taxonomy" id="412755"/>
    <lineage>
        <taxon>unclassified sequences</taxon>
        <taxon>metagenomes</taxon>
        <taxon>ecological metagenomes</taxon>
    </lineage>
</organism>
<proteinExistence type="predicted"/>
<feature type="non-terminal residue" evidence="1">
    <location>
        <position position="1"/>
    </location>
</feature>
<evidence type="ECO:0000313" key="1">
    <source>
        <dbReference type="EMBL" id="GAH01765.1"/>
    </source>
</evidence>
<name>X1D0H1_9ZZZZ</name>
<dbReference type="AlphaFoldDB" id="X1D0H1"/>
<protein>
    <submittedName>
        <fullName evidence="1">Uncharacterized protein</fullName>
    </submittedName>
</protein>
<gene>
    <name evidence="1" type="ORF">S01H4_51722</name>
</gene>